<keyword evidence="4" id="KW-0223">Dioxygenase</keyword>
<proteinExistence type="predicted"/>
<comment type="cofactor">
    <cofactor evidence="1">
        <name>Fe(2+)</name>
        <dbReference type="ChEBI" id="CHEBI:29033"/>
    </cofactor>
</comment>
<dbReference type="PATRIC" id="fig|69.6.peg.2516"/>
<reference evidence="4 5" key="1">
    <citation type="submission" date="2015-11" db="EMBL/GenBank/DDBJ databases">
        <title>Genome sequences of Lysobacter enzymogenes strain C3 and Lysobacter antibioticus ATCC 29479.</title>
        <authorList>
            <person name="Kobayashi D.Y."/>
        </authorList>
    </citation>
    <scope>NUCLEOTIDE SEQUENCE [LARGE SCALE GENOMIC DNA]</scope>
    <source>
        <strain evidence="4 5">C3</strain>
    </source>
</reference>
<dbReference type="OrthoDB" id="9769888at2"/>
<dbReference type="SUPFAM" id="SSF51197">
    <property type="entry name" value="Clavaminate synthase-like"/>
    <property type="match status" value="1"/>
</dbReference>
<dbReference type="InterPro" id="IPR050411">
    <property type="entry name" value="AlphaKG_dependent_hydroxylases"/>
</dbReference>
<dbReference type="PANTHER" id="PTHR10696">
    <property type="entry name" value="GAMMA-BUTYROBETAINE HYDROXYLASE-RELATED"/>
    <property type="match status" value="1"/>
</dbReference>
<dbReference type="EMBL" id="CP013140">
    <property type="protein sequence ID" value="ALN57905.1"/>
    <property type="molecule type" value="Genomic_DNA"/>
</dbReference>
<accession>A0A0S2DH17</accession>
<dbReference type="Pfam" id="PF02668">
    <property type="entry name" value="TauD"/>
    <property type="match status" value="1"/>
</dbReference>
<evidence type="ECO:0000313" key="4">
    <source>
        <dbReference type="EMBL" id="ALN57905.1"/>
    </source>
</evidence>
<protein>
    <submittedName>
        <fullName evidence="4">Taurine catabolism dioxygenase TauD/TfdA</fullName>
    </submittedName>
</protein>
<evidence type="ECO:0000256" key="3">
    <source>
        <dbReference type="ARBA" id="ARBA00023194"/>
    </source>
</evidence>
<dbReference type="Gene3D" id="3.60.130.10">
    <property type="entry name" value="Clavaminate synthase-like"/>
    <property type="match status" value="1"/>
</dbReference>
<gene>
    <name evidence="4" type="ORF">GLE_2556</name>
</gene>
<dbReference type="PANTHER" id="PTHR10696:SF56">
    <property type="entry name" value="TAUD_TFDA-LIKE DOMAIN-CONTAINING PROTEIN"/>
    <property type="match status" value="1"/>
</dbReference>
<dbReference type="GO" id="GO:0016706">
    <property type="term" value="F:2-oxoglutarate-dependent dioxygenase activity"/>
    <property type="evidence" value="ECO:0007669"/>
    <property type="project" value="UniProtKB-ARBA"/>
</dbReference>
<evidence type="ECO:0000256" key="2">
    <source>
        <dbReference type="ARBA" id="ARBA00023002"/>
    </source>
</evidence>
<dbReference type="STRING" id="69.GLE_2556"/>
<dbReference type="InterPro" id="IPR003819">
    <property type="entry name" value="TauD/TfdA-like"/>
</dbReference>
<dbReference type="InterPro" id="IPR042098">
    <property type="entry name" value="TauD-like_sf"/>
</dbReference>
<keyword evidence="3" id="KW-0045">Antibiotic biosynthesis</keyword>
<evidence type="ECO:0000256" key="1">
    <source>
        <dbReference type="ARBA" id="ARBA00001954"/>
    </source>
</evidence>
<dbReference type="Proteomes" id="UP000061569">
    <property type="component" value="Chromosome"/>
</dbReference>
<dbReference type="KEGG" id="lez:GLE_2556"/>
<dbReference type="GO" id="GO:0017000">
    <property type="term" value="P:antibiotic biosynthetic process"/>
    <property type="evidence" value="ECO:0007669"/>
    <property type="project" value="UniProtKB-KW"/>
</dbReference>
<name>A0A0S2DH17_LYSEN</name>
<organism evidence="4 5">
    <name type="scientific">Lysobacter enzymogenes</name>
    <dbReference type="NCBI Taxonomy" id="69"/>
    <lineage>
        <taxon>Bacteria</taxon>
        <taxon>Pseudomonadati</taxon>
        <taxon>Pseudomonadota</taxon>
        <taxon>Gammaproteobacteria</taxon>
        <taxon>Lysobacterales</taxon>
        <taxon>Lysobacteraceae</taxon>
        <taxon>Lysobacter</taxon>
    </lineage>
</organism>
<sequence length="353" mass="39413">MLDFAPLDDSALAAATADLSSLRVRAFDPARGGFPLLVEPATAGAAIADSAHDIAQLNSRLLYRHAGLLFRGFDVAGLESFDAFVRGFGFAPISYEFGSSQRSKLTKGVYTSTEFPKNRSIPLHNEQAYTTAWPMKIWLHCVVASPVGGETPIADSRRIHQRIEPAIRERFERKRLLYVRNYGTGMDLSWQQTFGTESREEVDAFCRDNGIATHWIGDKQLRTEQLVQGTAWHPVTRVPLWFNQAHLFHASSQGAEVMAMLLDVLGDARNLPRHVFYGDGSELEDSVLESIRGVLAEEAVKFPWQPGDIVMLDNMLAAHGREPFDGERKVVVSMAEPFSLQELERLERERLAG</sequence>
<evidence type="ECO:0000313" key="5">
    <source>
        <dbReference type="Proteomes" id="UP000061569"/>
    </source>
</evidence>
<dbReference type="AlphaFoldDB" id="A0A0S2DH17"/>
<keyword evidence="2" id="KW-0560">Oxidoreductase</keyword>